<proteinExistence type="predicted"/>
<comment type="caution">
    <text evidence="1">The sequence shown here is derived from an EMBL/GenBank/DDBJ whole genome shotgun (WGS) entry which is preliminary data.</text>
</comment>
<dbReference type="OrthoDB" id="5640839at2"/>
<keyword evidence="2" id="KW-1185">Reference proteome</keyword>
<sequence length="76" mass="8032">MKSLLTLVTLALTALMLEEKARQVAGDAHEAYGEVAAQAREARKTLVQQVEQQPLISMLVAGGIAYALASVIPARG</sequence>
<evidence type="ECO:0008006" key="3">
    <source>
        <dbReference type="Google" id="ProtNLM"/>
    </source>
</evidence>
<evidence type="ECO:0000313" key="2">
    <source>
        <dbReference type="Proteomes" id="UP000239724"/>
    </source>
</evidence>
<dbReference type="AlphaFoldDB" id="A0A2S6N553"/>
<organism evidence="1 2">
    <name type="scientific">Rhodopila globiformis</name>
    <name type="common">Rhodopseudomonas globiformis</name>
    <dbReference type="NCBI Taxonomy" id="1071"/>
    <lineage>
        <taxon>Bacteria</taxon>
        <taxon>Pseudomonadati</taxon>
        <taxon>Pseudomonadota</taxon>
        <taxon>Alphaproteobacteria</taxon>
        <taxon>Acetobacterales</taxon>
        <taxon>Acetobacteraceae</taxon>
        <taxon>Rhodopila</taxon>
    </lineage>
</organism>
<reference evidence="1 2" key="1">
    <citation type="journal article" date="2018" name="Arch. Microbiol.">
        <title>New insights into the metabolic potential of the phototrophic purple bacterium Rhodopila globiformis DSM 161(T) from its draft genome sequence and evidence for a vanadium-dependent nitrogenase.</title>
        <authorList>
            <person name="Imhoff J.F."/>
            <person name="Rahn T."/>
            <person name="Kunzel S."/>
            <person name="Neulinger S.C."/>
        </authorList>
    </citation>
    <scope>NUCLEOTIDE SEQUENCE [LARGE SCALE GENOMIC DNA]</scope>
    <source>
        <strain evidence="1 2">DSM 161</strain>
    </source>
</reference>
<dbReference type="RefSeq" id="WP_104520728.1">
    <property type="nucleotide sequence ID" value="NZ_NHRY01000221.1"/>
</dbReference>
<accession>A0A2S6N553</accession>
<dbReference type="EMBL" id="NHRY01000221">
    <property type="protein sequence ID" value="PPQ29722.1"/>
    <property type="molecule type" value="Genomic_DNA"/>
</dbReference>
<protein>
    <recommendedName>
        <fullName evidence="3">DUF883 domain-containing protein</fullName>
    </recommendedName>
</protein>
<gene>
    <name evidence="1" type="ORF">CCS01_20745</name>
</gene>
<evidence type="ECO:0000313" key="1">
    <source>
        <dbReference type="EMBL" id="PPQ29722.1"/>
    </source>
</evidence>
<dbReference type="Proteomes" id="UP000239724">
    <property type="component" value="Unassembled WGS sequence"/>
</dbReference>
<name>A0A2S6N553_RHOGL</name>